<feature type="region of interest" description="Disordered" evidence="1">
    <location>
        <begin position="1"/>
        <end position="38"/>
    </location>
</feature>
<evidence type="ECO:0000256" key="1">
    <source>
        <dbReference type="SAM" id="MobiDB-lite"/>
    </source>
</evidence>
<dbReference type="NCBIfam" id="TIGR01615">
    <property type="entry name" value="A_thal_3542"/>
    <property type="match status" value="1"/>
</dbReference>
<evidence type="ECO:0000313" key="2">
    <source>
        <dbReference type="EMBL" id="MQM11445.1"/>
    </source>
</evidence>
<dbReference type="Proteomes" id="UP000652761">
    <property type="component" value="Unassembled WGS sequence"/>
</dbReference>
<comment type="caution">
    <text evidence="2">The sequence shown here is derived from an EMBL/GenBank/DDBJ whole genome shotgun (WGS) entry which is preliminary data.</text>
</comment>
<dbReference type="OrthoDB" id="691424at2759"/>
<dbReference type="PANTHER" id="PTHR31579:SF58">
    <property type="entry name" value="PLANT-SPECIFIC DOMAIN TIGR01615 FAMILY PROTEIN"/>
    <property type="match status" value="1"/>
</dbReference>
<sequence>MIQTVGREGTYKRGGHRDRTLASHSGGARRVEGEGGVVGGAAPGQQRFLFRRARLRGEMAGVKEGDERCVLGRVMSLSDMVLGFFEDGEGSPEGYRDGYGDAGEGSGDDERAESPEERRAFWESQHQLLQVALSRHGSLESRIRRDTEAALRQLRSETGACSCSRKAVRECRECLLRGVSERLRTAGYNSAICKSKWRSAGDIPKGEHTYIDVVDASNAKKGPVRVVVEPFFRAEFEVARASQDYSGLVRRLPEAFVGKPEKLRGVVKVVCAAAKKCMKDNKMHMPPWRKYKYMQAKWLSPSERVTLPQAPPAPPAPASPEGQRKLRASMLTFDLLDNFPGLRRTAVEVV</sequence>
<dbReference type="InterPro" id="IPR006502">
    <property type="entry name" value="PDDEXK-like"/>
</dbReference>
<organism evidence="2 3">
    <name type="scientific">Colocasia esculenta</name>
    <name type="common">Wild taro</name>
    <name type="synonym">Arum esculentum</name>
    <dbReference type="NCBI Taxonomy" id="4460"/>
    <lineage>
        <taxon>Eukaryota</taxon>
        <taxon>Viridiplantae</taxon>
        <taxon>Streptophyta</taxon>
        <taxon>Embryophyta</taxon>
        <taxon>Tracheophyta</taxon>
        <taxon>Spermatophyta</taxon>
        <taxon>Magnoliopsida</taxon>
        <taxon>Liliopsida</taxon>
        <taxon>Araceae</taxon>
        <taxon>Aroideae</taxon>
        <taxon>Colocasieae</taxon>
        <taxon>Colocasia</taxon>
    </lineage>
</organism>
<dbReference type="EMBL" id="NMUH01004980">
    <property type="protein sequence ID" value="MQM11445.1"/>
    <property type="molecule type" value="Genomic_DNA"/>
</dbReference>
<dbReference type="Pfam" id="PF04720">
    <property type="entry name" value="PDDEXK_6"/>
    <property type="match status" value="1"/>
</dbReference>
<feature type="region of interest" description="Disordered" evidence="1">
    <location>
        <begin position="92"/>
        <end position="117"/>
    </location>
</feature>
<name>A0A843X2J2_COLES</name>
<evidence type="ECO:0008006" key="4">
    <source>
        <dbReference type="Google" id="ProtNLM"/>
    </source>
</evidence>
<keyword evidence="3" id="KW-1185">Reference proteome</keyword>
<dbReference type="PANTHER" id="PTHR31579">
    <property type="entry name" value="OS03G0796600 PROTEIN"/>
    <property type="match status" value="1"/>
</dbReference>
<dbReference type="AlphaFoldDB" id="A0A843X2J2"/>
<protein>
    <recommendedName>
        <fullName evidence="4">Plant-specific domain TIGR01615 family protein</fullName>
    </recommendedName>
</protein>
<feature type="compositionally biased region" description="Basic and acidic residues" evidence="1">
    <location>
        <begin position="108"/>
        <end position="117"/>
    </location>
</feature>
<reference evidence="2" key="1">
    <citation type="submission" date="2017-07" db="EMBL/GenBank/DDBJ databases">
        <title>Taro Niue Genome Assembly and Annotation.</title>
        <authorList>
            <person name="Atibalentja N."/>
            <person name="Keating K."/>
            <person name="Fields C.J."/>
        </authorList>
    </citation>
    <scope>NUCLEOTIDE SEQUENCE</scope>
    <source>
        <strain evidence="2">Niue_2</strain>
        <tissue evidence="2">Leaf</tissue>
    </source>
</reference>
<evidence type="ECO:0000313" key="3">
    <source>
        <dbReference type="Proteomes" id="UP000652761"/>
    </source>
</evidence>
<gene>
    <name evidence="2" type="ORF">Taro_044350</name>
</gene>
<proteinExistence type="predicted"/>
<accession>A0A843X2J2</accession>